<keyword evidence="9" id="KW-1185">Reference proteome</keyword>
<dbReference type="PROSITE" id="PS50203">
    <property type="entry name" value="CALPAIN_CAT"/>
    <property type="match status" value="1"/>
</dbReference>
<dbReference type="PANTHER" id="PTHR46143:SF1">
    <property type="entry name" value="CALPAIN-7"/>
    <property type="match status" value="1"/>
</dbReference>
<dbReference type="InterPro" id="IPR001300">
    <property type="entry name" value="Peptidase_C2_calpain_cat"/>
</dbReference>
<evidence type="ECO:0000256" key="4">
    <source>
        <dbReference type="ARBA" id="ARBA00022807"/>
    </source>
</evidence>
<keyword evidence="3 5" id="KW-0378">Hydrolase</keyword>
<comment type="caution">
    <text evidence="8">The sequence shown here is derived from an EMBL/GenBank/DDBJ whole genome shotgun (WGS) entry which is preliminary data.</text>
</comment>
<dbReference type="PANTHER" id="PTHR46143">
    <property type="entry name" value="CALPAIN-7"/>
    <property type="match status" value="1"/>
</dbReference>
<feature type="active site" evidence="5">
    <location>
        <position position="296"/>
    </location>
</feature>
<dbReference type="InterPro" id="IPR051297">
    <property type="entry name" value="PalB/RIM13"/>
</dbReference>
<keyword evidence="2 5" id="KW-0645">Protease</keyword>
<feature type="active site" evidence="5">
    <location>
        <position position="128"/>
    </location>
</feature>
<evidence type="ECO:0000256" key="5">
    <source>
        <dbReference type="PROSITE-ProRule" id="PRU00239"/>
    </source>
</evidence>
<feature type="compositionally biased region" description="Polar residues" evidence="6">
    <location>
        <begin position="1"/>
        <end position="10"/>
    </location>
</feature>
<dbReference type="SMART" id="SM00230">
    <property type="entry name" value="CysPc"/>
    <property type="match status" value="1"/>
</dbReference>
<sequence>MTGQVNSAVQPSKKEDIPGKEQNPRELLSKRGLTTGEKIILWKSSELNGSKFPPWTSPPDASDFRWQFGQAQYLDNADFRLSKTQLEVFDCWRRPSEVLEAPGTSHNPSLTMQAEGKVDLVQDITSDCSVVASLCVVTARNERGHSNVITCNFYPYDNSLLQPTLSPNGKYVLRLHFNGCSRKVVIDDRLPVSRTSQTLYVVDRNNSALLWPALVEKAYLKVRGGYDFPGSNSGTDLCVLTGWIPEQLFLQSDDIVRSALWKRIFNAFNYGDVLITIGTGTFSQREEEGLGLAGEHDYAVVDLKEQEGQQLFLVKNPWSKGTVWKGHIYRGDTITNTIKTLADLRIIPETEPLPPGTFWMSLNDIFQSFESIYLNWNPSLFRYREDVHLNWDLATSSSPEGTFISNPQYEVRSSMGGTVWVLLTKHFTSTEETSAEGSKATMSTELPTQGYISLYAFDNDGQQVFLSDGATMCGKYVDSPNTLLKLNLSPKQAYTVVVSEQALSRSNHTFTLSVYSLTGLNLSQAREKYTHCNVQHGAWTLATAGGNASSQSYHNNPQYSIHLESISDVALLLESPSKDFPIHVKLVWAGGKQIHSITTRDIVGDSGEYRERYAFAEIRKVPAGTYTIVCSAFEQDQLGKFTLRVSSMSACTVTRVVVENAGRFVTKAQAAEFTPGNDRLLAPLISHRLNRISMTARPCRAKSGPERSPQSPLKLGLEYGRGPSKQVLAISDNDEYLDSPAGVRTIDVDIQPGMCQGRGVWIVMERLGSSGLQQNEYVDVELLSDEPIELGDWHIRDGL</sequence>
<feature type="active site" evidence="5">
    <location>
        <position position="316"/>
    </location>
</feature>
<dbReference type="CDD" id="cd00044">
    <property type="entry name" value="CysPc"/>
    <property type="match status" value="1"/>
</dbReference>
<dbReference type="EMBL" id="JBHFEH010000036">
    <property type="protein sequence ID" value="KAL2051324.1"/>
    <property type="molecule type" value="Genomic_DNA"/>
</dbReference>
<dbReference type="Pfam" id="PF00648">
    <property type="entry name" value="Peptidase_C2"/>
    <property type="match status" value="1"/>
</dbReference>
<reference evidence="8 9" key="1">
    <citation type="submission" date="2024-09" db="EMBL/GenBank/DDBJ databases">
        <title>Rethinking Asexuality: The Enigmatic Case of Functional Sexual Genes in Lepraria (Stereocaulaceae).</title>
        <authorList>
            <person name="Doellman M."/>
            <person name="Sun Y."/>
            <person name="Barcenas-Pena A."/>
            <person name="Lumbsch H.T."/>
            <person name="Grewe F."/>
        </authorList>
    </citation>
    <scope>NUCLEOTIDE SEQUENCE [LARGE SCALE GENOMIC DNA]</scope>
    <source>
        <strain evidence="8 9">Grewe 0041</strain>
    </source>
</reference>
<dbReference type="Gene3D" id="2.60.120.380">
    <property type="match status" value="1"/>
</dbReference>
<feature type="domain" description="Calpain catalytic" evidence="7">
    <location>
        <begin position="92"/>
        <end position="378"/>
    </location>
</feature>
<dbReference type="InterPro" id="IPR036213">
    <property type="entry name" value="Calpain_III_sf"/>
</dbReference>
<evidence type="ECO:0000256" key="1">
    <source>
        <dbReference type="ARBA" id="ARBA00010193"/>
    </source>
</evidence>
<evidence type="ECO:0000256" key="6">
    <source>
        <dbReference type="SAM" id="MobiDB-lite"/>
    </source>
</evidence>
<dbReference type="Pfam" id="PF25435">
    <property type="entry name" value="PalB_C"/>
    <property type="match status" value="1"/>
</dbReference>
<dbReference type="Gene3D" id="3.90.70.10">
    <property type="entry name" value="Cysteine proteinases"/>
    <property type="match status" value="1"/>
</dbReference>
<dbReference type="SUPFAM" id="SSF49758">
    <property type="entry name" value="Calpain large subunit, middle domain (domain III)"/>
    <property type="match status" value="2"/>
</dbReference>
<evidence type="ECO:0000256" key="2">
    <source>
        <dbReference type="ARBA" id="ARBA00022670"/>
    </source>
</evidence>
<dbReference type="InterPro" id="IPR022683">
    <property type="entry name" value="Calpain_III"/>
</dbReference>
<evidence type="ECO:0000259" key="7">
    <source>
        <dbReference type="PROSITE" id="PS50203"/>
    </source>
</evidence>
<dbReference type="SUPFAM" id="SSF54001">
    <property type="entry name" value="Cysteine proteinases"/>
    <property type="match status" value="1"/>
</dbReference>
<evidence type="ECO:0000256" key="3">
    <source>
        <dbReference type="ARBA" id="ARBA00022801"/>
    </source>
</evidence>
<name>A0ABR4B0G4_9LECA</name>
<protein>
    <recommendedName>
        <fullName evidence="7">Calpain catalytic domain-containing protein</fullName>
    </recommendedName>
</protein>
<comment type="similarity">
    <text evidence="1">Belongs to the peptidase C2 family. PalB/RIM13 subfamily.</text>
</comment>
<keyword evidence="4 5" id="KW-0788">Thiol protease</keyword>
<evidence type="ECO:0000313" key="9">
    <source>
        <dbReference type="Proteomes" id="UP001590951"/>
    </source>
</evidence>
<dbReference type="Proteomes" id="UP001590951">
    <property type="component" value="Unassembled WGS sequence"/>
</dbReference>
<dbReference type="SMART" id="SM00720">
    <property type="entry name" value="calpain_III"/>
    <property type="match status" value="1"/>
</dbReference>
<feature type="compositionally biased region" description="Basic and acidic residues" evidence="6">
    <location>
        <begin position="12"/>
        <end position="29"/>
    </location>
</feature>
<gene>
    <name evidence="8" type="ORF">ABVK25_008376</name>
</gene>
<evidence type="ECO:0000313" key="8">
    <source>
        <dbReference type="EMBL" id="KAL2051324.1"/>
    </source>
</evidence>
<proteinExistence type="inferred from homology"/>
<dbReference type="InterPro" id="IPR038765">
    <property type="entry name" value="Papain-like_cys_pep_sf"/>
</dbReference>
<organism evidence="8 9">
    <name type="scientific">Lepraria finkii</name>
    <dbReference type="NCBI Taxonomy" id="1340010"/>
    <lineage>
        <taxon>Eukaryota</taxon>
        <taxon>Fungi</taxon>
        <taxon>Dikarya</taxon>
        <taxon>Ascomycota</taxon>
        <taxon>Pezizomycotina</taxon>
        <taxon>Lecanoromycetes</taxon>
        <taxon>OSLEUM clade</taxon>
        <taxon>Lecanoromycetidae</taxon>
        <taxon>Lecanorales</taxon>
        <taxon>Lecanorineae</taxon>
        <taxon>Stereocaulaceae</taxon>
        <taxon>Lepraria</taxon>
    </lineage>
</organism>
<feature type="region of interest" description="Disordered" evidence="6">
    <location>
        <begin position="1"/>
        <end position="29"/>
    </location>
</feature>
<accession>A0ABR4B0G4</accession>